<evidence type="ECO:0000313" key="10">
    <source>
        <dbReference type="Proteomes" id="UP001589692"/>
    </source>
</evidence>
<dbReference type="Pfam" id="PF00528">
    <property type="entry name" value="BPD_transp_1"/>
    <property type="match status" value="1"/>
</dbReference>
<evidence type="ECO:0000256" key="4">
    <source>
        <dbReference type="ARBA" id="ARBA00022692"/>
    </source>
</evidence>
<feature type="transmembrane region" description="Helical" evidence="7">
    <location>
        <begin position="106"/>
        <end position="126"/>
    </location>
</feature>
<comment type="subcellular location">
    <subcellularLocation>
        <location evidence="1 7">Cell membrane</location>
        <topology evidence="1 7">Multi-pass membrane protein</topology>
    </subcellularLocation>
</comment>
<reference evidence="9 10" key="1">
    <citation type="submission" date="2024-09" db="EMBL/GenBank/DDBJ databases">
        <authorList>
            <person name="Sun Q."/>
            <person name="Mori K."/>
        </authorList>
    </citation>
    <scope>NUCLEOTIDE SEQUENCE [LARGE SCALE GENOMIC DNA]</scope>
    <source>
        <strain evidence="9 10">TBRC 4938</strain>
    </source>
</reference>
<evidence type="ECO:0000256" key="1">
    <source>
        <dbReference type="ARBA" id="ARBA00004651"/>
    </source>
</evidence>
<dbReference type="RefSeq" id="WP_377255238.1">
    <property type="nucleotide sequence ID" value="NZ_JBHMAA010000003.1"/>
</dbReference>
<feature type="transmembrane region" description="Helical" evidence="7">
    <location>
        <begin position="264"/>
        <end position="285"/>
    </location>
</feature>
<feature type="domain" description="ABC transmembrane type-1" evidence="8">
    <location>
        <begin position="69"/>
        <end position="282"/>
    </location>
</feature>
<sequence length="293" mass="31709">MSASARQNRAGLALLAPAAILATVFLLLPLLAIIVLAFTDYQLGDRSLRFIGLGNFRDLAEDHAFWRSLSNTLIYSAIVVPGSVGLGLASALLVNSSASFKSFYRTVFFLPVMASLLAMAVVWEFMLQPSFGIANAVMKLLGLAPHNWLKESGLALYVLAVIGIWQSFGFNMVLFMAGLSTIPRELYDAANIDGAPNAWTRFTLVTWPQLGAVTIFVAITSGIRSFQVFDTVQSLTQGGPNKATEVLLYTVYAEGFEFLRSGRAAALTVVFLVLILAIGLLRFLYPGRQGEAA</sequence>
<dbReference type="PROSITE" id="PS50928">
    <property type="entry name" value="ABC_TM1"/>
    <property type="match status" value="1"/>
</dbReference>
<dbReference type="InterPro" id="IPR051393">
    <property type="entry name" value="ABC_transporter_permease"/>
</dbReference>
<keyword evidence="5 7" id="KW-1133">Transmembrane helix</keyword>
<comment type="caution">
    <text evidence="9">The sequence shown here is derived from an EMBL/GenBank/DDBJ whole genome shotgun (WGS) entry which is preliminary data.</text>
</comment>
<feature type="transmembrane region" description="Helical" evidence="7">
    <location>
        <begin position="73"/>
        <end position="94"/>
    </location>
</feature>
<accession>A0ABV6ABU2</accession>
<keyword evidence="6 7" id="KW-0472">Membrane</keyword>
<dbReference type="PANTHER" id="PTHR30193">
    <property type="entry name" value="ABC TRANSPORTER PERMEASE PROTEIN"/>
    <property type="match status" value="1"/>
</dbReference>
<evidence type="ECO:0000256" key="5">
    <source>
        <dbReference type="ARBA" id="ARBA00022989"/>
    </source>
</evidence>
<keyword evidence="4 7" id="KW-0812">Transmembrane</keyword>
<organism evidence="9 10">
    <name type="scientific">Rhizobium puerariae</name>
    <dbReference type="NCBI Taxonomy" id="1585791"/>
    <lineage>
        <taxon>Bacteria</taxon>
        <taxon>Pseudomonadati</taxon>
        <taxon>Pseudomonadota</taxon>
        <taxon>Alphaproteobacteria</taxon>
        <taxon>Hyphomicrobiales</taxon>
        <taxon>Rhizobiaceae</taxon>
        <taxon>Rhizobium/Agrobacterium group</taxon>
        <taxon>Rhizobium</taxon>
    </lineage>
</organism>
<evidence type="ECO:0000256" key="7">
    <source>
        <dbReference type="RuleBase" id="RU363032"/>
    </source>
</evidence>
<evidence type="ECO:0000259" key="8">
    <source>
        <dbReference type="PROSITE" id="PS50928"/>
    </source>
</evidence>
<dbReference type="Proteomes" id="UP001589692">
    <property type="component" value="Unassembled WGS sequence"/>
</dbReference>
<dbReference type="PANTHER" id="PTHR30193:SF37">
    <property type="entry name" value="INNER MEMBRANE ABC TRANSPORTER PERMEASE PROTEIN YCJO"/>
    <property type="match status" value="1"/>
</dbReference>
<dbReference type="EMBL" id="JBHMAA010000003">
    <property type="protein sequence ID" value="MFB9947559.1"/>
    <property type="molecule type" value="Genomic_DNA"/>
</dbReference>
<keyword evidence="3" id="KW-1003">Cell membrane</keyword>
<dbReference type="CDD" id="cd06261">
    <property type="entry name" value="TM_PBP2"/>
    <property type="match status" value="1"/>
</dbReference>
<name>A0ABV6ABU2_9HYPH</name>
<proteinExistence type="inferred from homology"/>
<keyword evidence="10" id="KW-1185">Reference proteome</keyword>
<evidence type="ECO:0000256" key="6">
    <source>
        <dbReference type="ARBA" id="ARBA00023136"/>
    </source>
</evidence>
<feature type="transmembrane region" description="Helical" evidence="7">
    <location>
        <begin position="154"/>
        <end position="177"/>
    </location>
</feature>
<evidence type="ECO:0000313" key="9">
    <source>
        <dbReference type="EMBL" id="MFB9947559.1"/>
    </source>
</evidence>
<dbReference type="SUPFAM" id="SSF161098">
    <property type="entry name" value="MetI-like"/>
    <property type="match status" value="1"/>
</dbReference>
<evidence type="ECO:0000256" key="3">
    <source>
        <dbReference type="ARBA" id="ARBA00022475"/>
    </source>
</evidence>
<dbReference type="Gene3D" id="1.10.3720.10">
    <property type="entry name" value="MetI-like"/>
    <property type="match status" value="1"/>
</dbReference>
<evidence type="ECO:0000256" key="2">
    <source>
        <dbReference type="ARBA" id="ARBA00022448"/>
    </source>
</evidence>
<protein>
    <submittedName>
        <fullName evidence="9">Carbohydrate ABC transporter permease</fullName>
    </submittedName>
</protein>
<gene>
    <name evidence="9" type="ORF">ACFFP0_01805</name>
</gene>
<dbReference type="InterPro" id="IPR000515">
    <property type="entry name" value="MetI-like"/>
</dbReference>
<comment type="similarity">
    <text evidence="7">Belongs to the binding-protein-dependent transport system permease family.</text>
</comment>
<feature type="transmembrane region" description="Helical" evidence="7">
    <location>
        <begin position="12"/>
        <end position="38"/>
    </location>
</feature>
<dbReference type="InterPro" id="IPR035906">
    <property type="entry name" value="MetI-like_sf"/>
</dbReference>
<keyword evidence="2 7" id="KW-0813">Transport</keyword>